<organism evidence="4 5">
    <name type="scientific">Gordonia amarae NBRC 15530</name>
    <dbReference type="NCBI Taxonomy" id="1075090"/>
    <lineage>
        <taxon>Bacteria</taxon>
        <taxon>Bacillati</taxon>
        <taxon>Actinomycetota</taxon>
        <taxon>Actinomycetes</taxon>
        <taxon>Mycobacteriales</taxon>
        <taxon>Gordoniaceae</taxon>
        <taxon>Gordonia</taxon>
    </lineage>
</organism>
<dbReference type="InterPro" id="IPR001647">
    <property type="entry name" value="HTH_TetR"/>
</dbReference>
<dbReference type="GO" id="GO:0000976">
    <property type="term" value="F:transcription cis-regulatory region binding"/>
    <property type="evidence" value="ECO:0007669"/>
    <property type="project" value="TreeGrafter"/>
</dbReference>
<proteinExistence type="predicted"/>
<dbReference type="SUPFAM" id="SSF48498">
    <property type="entry name" value="Tetracyclin repressor-like, C-terminal domain"/>
    <property type="match status" value="1"/>
</dbReference>
<comment type="caution">
    <text evidence="4">The sequence shown here is derived from an EMBL/GenBank/DDBJ whole genome shotgun (WGS) entry which is preliminary data.</text>
</comment>
<dbReference type="EMBL" id="BAED01000020">
    <property type="protein sequence ID" value="GAB04665.1"/>
    <property type="molecule type" value="Genomic_DNA"/>
</dbReference>
<sequence>METSGPAPIETSMLQRALAGAGTPPDDLAAGDATQVKLLDAARDVFCRVGMQRASMEEVATLAGVSRVTLYRKFATKNALAESVITREFRHYFDVFRREVTAAPTAADRVVFAFVSSLRTVRGNPLIASLLVTEPQQLIGAADVAARMVASVAAFVAAQLRIEQAAGNVSADIDPDVTAEMMVRISMSFLTIPSLRIDTDDDAQLATIARHYLVPMLEAHA</sequence>
<keyword evidence="5" id="KW-1185">Reference proteome</keyword>
<dbReference type="STRING" id="1075090.GOAMR_20_02150"/>
<evidence type="ECO:0000256" key="2">
    <source>
        <dbReference type="PROSITE-ProRule" id="PRU00335"/>
    </source>
</evidence>
<evidence type="ECO:0000259" key="3">
    <source>
        <dbReference type="PROSITE" id="PS50977"/>
    </source>
</evidence>
<dbReference type="PANTHER" id="PTHR30055">
    <property type="entry name" value="HTH-TYPE TRANSCRIPTIONAL REGULATOR RUTR"/>
    <property type="match status" value="1"/>
</dbReference>
<evidence type="ECO:0000313" key="5">
    <source>
        <dbReference type="Proteomes" id="UP000006023"/>
    </source>
</evidence>
<dbReference type="PROSITE" id="PS50977">
    <property type="entry name" value="HTH_TETR_2"/>
    <property type="match status" value="1"/>
</dbReference>
<feature type="DNA-binding region" description="H-T-H motif" evidence="2">
    <location>
        <begin position="55"/>
        <end position="74"/>
    </location>
</feature>
<dbReference type="SUPFAM" id="SSF46689">
    <property type="entry name" value="Homeodomain-like"/>
    <property type="match status" value="1"/>
</dbReference>
<accession>G7GM40</accession>
<name>G7GM40_9ACTN</name>
<gene>
    <name evidence="4" type="ORF">GOAMR_20_02150</name>
</gene>
<evidence type="ECO:0000313" key="4">
    <source>
        <dbReference type="EMBL" id="GAB04665.1"/>
    </source>
</evidence>
<dbReference type="Gene3D" id="1.10.357.10">
    <property type="entry name" value="Tetracycline Repressor, domain 2"/>
    <property type="match status" value="1"/>
</dbReference>
<keyword evidence="1 2" id="KW-0238">DNA-binding</keyword>
<reference evidence="4 5" key="1">
    <citation type="submission" date="2011-11" db="EMBL/GenBank/DDBJ databases">
        <title>Whole genome shotgun sequence of Gordonia amarae NBRC 15530.</title>
        <authorList>
            <person name="Takarada H."/>
            <person name="Hosoyama A."/>
            <person name="Tsuchikane K."/>
            <person name="Katsumata H."/>
            <person name="Yamazaki S."/>
            <person name="Fujita N."/>
        </authorList>
    </citation>
    <scope>NUCLEOTIDE SEQUENCE [LARGE SCALE GENOMIC DNA]</scope>
    <source>
        <strain evidence="4 5">NBRC 15530</strain>
    </source>
</reference>
<feature type="domain" description="HTH tetR-type" evidence="3">
    <location>
        <begin position="32"/>
        <end position="92"/>
    </location>
</feature>
<dbReference type="InterPro" id="IPR050109">
    <property type="entry name" value="HTH-type_TetR-like_transc_reg"/>
</dbReference>
<dbReference type="Proteomes" id="UP000006023">
    <property type="component" value="Unassembled WGS sequence"/>
</dbReference>
<dbReference type="eggNOG" id="COG1309">
    <property type="taxonomic scope" value="Bacteria"/>
</dbReference>
<dbReference type="PANTHER" id="PTHR30055:SF153">
    <property type="entry name" value="HTH-TYPE TRANSCRIPTIONAL REPRESSOR RV3405C"/>
    <property type="match status" value="1"/>
</dbReference>
<dbReference type="AlphaFoldDB" id="G7GM40"/>
<dbReference type="PRINTS" id="PR00455">
    <property type="entry name" value="HTHTETR"/>
</dbReference>
<dbReference type="InterPro" id="IPR009057">
    <property type="entry name" value="Homeodomain-like_sf"/>
</dbReference>
<dbReference type="GO" id="GO:0003700">
    <property type="term" value="F:DNA-binding transcription factor activity"/>
    <property type="evidence" value="ECO:0007669"/>
    <property type="project" value="TreeGrafter"/>
</dbReference>
<dbReference type="InterPro" id="IPR036271">
    <property type="entry name" value="Tet_transcr_reg_TetR-rel_C_sf"/>
</dbReference>
<protein>
    <recommendedName>
        <fullName evidence="3">HTH tetR-type domain-containing protein</fullName>
    </recommendedName>
</protein>
<evidence type="ECO:0000256" key="1">
    <source>
        <dbReference type="ARBA" id="ARBA00023125"/>
    </source>
</evidence>
<dbReference type="Pfam" id="PF00440">
    <property type="entry name" value="TetR_N"/>
    <property type="match status" value="1"/>
</dbReference>
<dbReference type="RefSeq" id="WP_005184201.1">
    <property type="nucleotide sequence ID" value="NZ_BAED01000020.1"/>
</dbReference>